<dbReference type="Gene3D" id="2.180.10.10">
    <property type="entry name" value="RHS repeat-associated core"/>
    <property type="match status" value="1"/>
</dbReference>
<dbReference type="Proteomes" id="UP001059401">
    <property type="component" value="Chromosome"/>
</dbReference>
<dbReference type="NCBIfam" id="TIGR03696">
    <property type="entry name" value="Rhs_assc_core"/>
    <property type="match status" value="1"/>
</dbReference>
<keyword evidence="4" id="KW-1185">Reference proteome</keyword>
<protein>
    <submittedName>
        <fullName evidence="2">RHS repeat-associated core domain-containing protein</fullName>
    </submittedName>
</protein>
<proteinExistence type="predicted"/>
<gene>
    <name evidence="2" type="ORF">E4N74_10010</name>
    <name evidence="1" type="ORF">E4N76_11060</name>
</gene>
<reference evidence="2" key="1">
    <citation type="submission" date="2019-04" db="EMBL/GenBank/DDBJ databases">
        <title>Whole genome sequencing of oral phylogroup 2 treponemes.</title>
        <authorList>
            <person name="Chan Y."/>
            <person name="Zeng H.H."/>
            <person name="Yu X.L."/>
            <person name="Leung W.K."/>
            <person name="Watt R.M."/>
        </authorList>
    </citation>
    <scope>NUCLEOTIDE SEQUENCE</scope>
    <source>
        <strain evidence="2">OMZ 835</strain>
        <strain evidence="1">OMZ 847</strain>
    </source>
</reference>
<evidence type="ECO:0000313" key="1">
    <source>
        <dbReference type="EMBL" id="UTY29444.1"/>
    </source>
</evidence>
<dbReference type="EMBL" id="CP038802">
    <property type="protein sequence ID" value="UTY29444.1"/>
    <property type="molecule type" value="Genomic_DNA"/>
</dbReference>
<dbReference type="EMBL" id="CP038804">
    <property type="protein sequence ID" value="UTY34298.1"/>
    <property type="molecule type" value="Genomic_DNA"/>
</dbReference>
<dbReference type="PRINTS" id="PR00394">
    <property type="entry name" value="RHSPROTEIN"/>
</dbReference>
<evidence type="ECO:0000313" key="2">
    <source>
        <dbReference type="EMBL" id="UTY34298.1"/>
    </source>
</evidence>
<evidence type="ECO:0000313" key="3">
    <source>
        <dbReference type="Proteomes" id="UP001058682"/>
    </source>
</evidence>
<evidence type="ECO:0000313" key="4">
    <source>
        <dbReference type="Proteomes" id="UP001059401"/>
    </source>
</evidence>
<organism evidence="2 3">
    <name type="scientific">Treponema putidum</name>
    <dbReference type="NCBI Taxonomy" id="221027"/>
    <lineage>
        <taxon>Bacteria</taxon>
        <taxon>Pseudomonadati</taxon>
        <taxon>Spirochaetota</taxon>
        <taxon>Spirochaetia</taxon>
        <taxon>Spirochaetales</taxon>
        <taxon>Treponemataceae</taxon>
        <taxon>Treponema</taxon>
    </lineage>
</organism>
<dbReference type="AlphaFoldDB" id="A0AAE9MWD8"/>
<accession>A0AAE9MWD8</accession>
<dbReference type="Proteomes" id="UP001058682">
    <property type="component" value="Chromosome"/>
</dbReference>
<dbReference type="InterPro" id="IPR022385">
    <property type="entry name" value="Rhs_assc_core"/>
</dbReference>
<sequence length="111" mass="13312">MMIQVLDLYASKIRKFTMRIYFLKMYRNFQILRALLRAMRGLYYNRYRWYNSETGCYISQDPISILGGLNLYSYVFGVNGWVDIFGLSATYLHHTIPREVYNLRSVKNENI</sequence>
<name>A0AAE9MWD8_9SPIR</name>